<gene>
    <name evidence="9" type="ORF">QM524_20675</name>
</gene>
<comment type="subcellular location">
    <subcellularLocation>
        <location evidence="1 7">Cell outer membrane</location>
        <topology evidence="1 7">Multi-pass membrane protein</topology>
    </subcellularLocation>
</comment>
<name>A0ABT6YDI1_9BACT</name>
<dbReference type="RefSeq" id="WP_283346014.1">
    <property type="nucleotide sequence ID" value="NZ_JASHIF010000021.1"/>
</dbReference>
<keyword evidence="2 7" id="KW-0813">Transport</keyword>
<sequence>MKKNLLTLATLLSIMKISAGQIFIAIIFTTLSYARDASGQDMLQKKVTLHIQEKGLIEVLSEFENTAKVNFFYSPNSIGAKRKISVNVKNKELKEVLHEIFTPLGIGYEIQGNRILLKKSNSLSLKNDENIESQAEYLEQAVSGTVADENGVPLVGVNISIKGTTKGAVTNDKGQFNINVPNGSSILVFSYIGYKKQEIQVGKSTELNIKLVAEQQSLDEVVVVGYGTQKKINLTGSVSSISAKEIADRPITQSSQALAGLMTGVSVSQGSGQPGNNGASITIRGIGSYGAGGGALILVDGLATSINDVDPNNIKSISVLKDAASAAMYGSRAANGVILIETKRGESGKMKISYNSYAGWQNATQLPDFVESAEYAKLRNEANINAGAGISYTDADIEKFRNGSDPDNYPNVPHLKNLLTSGDGFQSNHNLSFMGGNDKTKYLFSIGYLQQNGIVAKNGYSKYNILLNTDTKIKDNLTLKVNLAGYTSENHSPRQYDGGMNSMINYAVRQGPIFAGKKSDGTYGYQDNFSPEAWMSSESFYKGTNKYFLGSSEIAWEVIKGLTLSGKVGYNFWSYYNKDYASDFVFNANKTVGPNNLTVSSGQGQQLTMQSLATYTKQIDQHSFTILGGVSQEQYDDWGMSAYRKDFPTNTLYEINGGSATGMSNSGSASAWSMRSFFSRVNYSYNGRYLFEANMRSDATSRFPAKGRWGYFPSFSAGWILSEEDFLKNVSWVNSLKVRASWGKLGNQNVGTYPYQNIVSLGQNYSLGGVLVSGAATTRLSNADVTWETTTTTDIGLDASLWKGKLDFTLGVFKKQTSGVLYSVASSATLGLSTSPVNIGGVENTGFEASLNYHANIGKVKIGISPNFTVVNNKVTELANGLQQNIGANLFVGQSLGVTYGYVADGLFKDADDVAKYPQQPYSAQPGLIRYKDISGPNGVPDGKVDATYDRTFIGNTVPKYNFGLTLTANYKGFDFLMLVQGLAGWQKQMNNYQAFAFFNGGQIQRWQVENRWTTENPNPNALYPKLTSLNEGSGIVQTSTFWNRDASFARLKSLQVGYTFSNKLMEKMKIDRLRVYFSGQNLLSINSYYQGWDPEMAQNNGFYPLTSVYTFGVNVSF</sequence>
<dbReference type="Gene3D" id="3.55.50.30">
    <property type="match status" value="1"/>
</dbReference>
<proteinExistence type="inferred from homology"/>
<accession>A0ABT6YDI1</accession>
<dbReference type="InterPro" id="IPR011662">
    <property type="entry name" value="Secretin/TonB_short_N"/>
</dbReference>
<dbReference type="InterPro" id="IPR023996">
    <property type="entry name" value="TonB-dep_OMP_SusC/RagA"/>
</dbReference>
<dbReference type="InterPro" id="IPR036942">
    <property type="entry name" value="Beta-barrel_TonB_sf"/>
</dbReference>
<dbReference type="SMART" id="SM00965">
    <property type="entry name" value="STN"/>
    <property type="match status" value="1"/>
</dbReference>
<dbReference type="Gene3D" id="2.40.170.20">
    <property type="entry name" value="TonB-dependent receptor, beta-barrel domain"/>
    <property type="match status" value="1"/>
</dbReference>
<dbReference type="SUPFAM" id="SSF56935">
    <property type="entry name" value="Porins"/>
    <property type="match status" value="1"/>
</dbReference>
<keyword evidence="9" id="KW-0675">Receptor</keyword>
<evidence type="ECO:0000256" key="6">
    <source>
        <dbReference type="ARBA" id="ARBA00023237"/>
    </source>
</evidence>
<reference evidence="9 10" key="1">
    <citation type="submission" date="2023-05" db="EMBL/GenBank/DDBJ databases">
        <title>Novel species of genus Flectobacillus isolated from stream in China.</title>
        <authorList>
            <person name="Lu H."/>
        </authorList>
    </citation>
    <scope>NUCLEOTIDE SEQUENCE [LARGE SCALE GENOMIC DNA]</scope>
    <source>
        <strain evidence="9 10">KCTC 42575</strain>
    </source>
</reference>
<dbReference type="NCBIfam" id="TIGR04056">
    <property type="entry name" value="OMP_RagA_SusC"/>
    <property type="match status" value="1"/>
</dbReference>
<evidence type="ECO:0000256" key="4">
    <source>
        <dbReference type="ARBA" id="ARBA00022692"/>
    </source>
</evidence>
<evidence type="ECO:0000256" key="3">
    <source>
        <dbReference type="ARBA" id="ARBA00022452"/>
    </source>
</evidence>
<comment type="caution">
    <text evidence="9">The sequence shown here is derived from an EMBL/GenBank/DDBJ whole genome shotgun (WGS) entry which is preliminary data.</text>
</comment>
<dbReference type="EMBL" id="JASHIF010000021">
    <property type="protein sequence ID" value="MDI9861647.1"/>
    <property type="molecule type" value="Genomic_DNA"/>
</dbReference>
<dbReference type="Proteomes" id="UP001236507">
    <property type="component" value="Unassembled WGS sequence"/>
</dbReference>
<evidence type="ECO:0000256" key="7">
    <source>
        <dbReference type="PROSITE-ProRule" id="PRU01360"/>
    </source>
</evidence>
<dbReference type="Pfam" id="PF07660">
    <property type="entry name" value="STN"/>
    <property type="match status" value="1"/>
</dbReference>
<dbReference type="Gene3D" id="2.60.40.1120">
    <property type="entry name" value="Carboxypeptidase-like, regulatory domain"/>
    <property type="match status" value="1"/>
</dbReference>
<dbReference type="InterPro" id="IPR012910">
    <property type="entry name" value="Plug_dom"/>
</dbReference>
<keyword evidence="10" id="KW-1185">Reference proteome</keyword>
<keyword evidence="3 7" id="KW-1134">Transmembrane beta strand</keyword>
<dbReference type="NCBIfam" id="TIGR04057">
    <property type="entry name" value="SusC_RagA_signa"/>
    <property type="match status" value="1"/>
</dbReference>
<dbReference type="InterPro" id="IPR037066">
    <property type="entry name" value="Plug_dom_sf"/>
</dbReference>
<dbReference type="InterPro" id="IPR023997">
    <property type="entry name" value="TonB-dep_OMP_SusC/RagA_CS"/>
</dbReference>
<dbReference type="Gene3D" id="2.170.130.10">
    <property type="entry name" value="TonB-dependent receptor, plug domain"/>
    <property type="match status" value="1"/>
</dbReference>
<organism evidence="9 10">
    <name type="scientific">Flectobacillus roseus</name>
    <dbReference type="NCBI Taxonomy" id="502259"/>
    <lineage>
        <taxon>Bacteria</taxon>
        <taxon>Pseudomonadati</taxon>
        <taxon>Bacteroidota</taxon>
        <taxon>Cytophagia</taxon>
        <taxon>Cytophagales</taxon>
        <taxon>Flectobacillaceae</taxon>
        <taxon>Flectobacillus</taxon>
    </lineage>
</organism>
<dbReference type="InterPro" id="IPR008969">
    <property type="entry name" value="CarboxyPept-like_regulatory"/>
</dbReference>
<keyword evidence="5 7" id="KW-0472">Membrane</keyword>
<comment type="similarity">
    <text evidence="7">Belongs to the TonB-dependent receptor family.</text>
</comment>
<evidence type="ECO:0000259" key="8">
    <source>
        <dbReference type="SMART" id="SM00965"/>
    </source>
</evidence>
<keyword evidence="6 7" id="KW-0998">Cell outer membrane</keyword>
<dbReference type="Pfam" id="PF07715">
    <property type="entry name" value="Plug"/>
    <property type="match status" value="1"/>
</dbReference>
<keyword evidence="4 7" id="KW-0812">Transmembrane</keyword>
<dbReference type="PROSITE" id="PS52016">
    <property type="entry name" value="TONB_DEPENDENT_REC_3"/>
    <property type="match status" value="1"/>
</dbReference>
<evidence type="ECO:0000313" key="10">
    <source>
        <dbReference type="Proteomes" id="UP001236507"/>
    </source>
</evidence>
<evidence type="ECO:0000256" key="2">
    <source>
        <dbReference type="ARBA" id="ARBA00022448"/>
    </source>
</evidence>
<dbReference type="InterPro" id="IPR039426">
    <property type="entry name" value="TonB-dep_rcpt-like"/>
</dbReference>
<dbReference type="SUPFAM" id="SSF49464">
    <property type="entry name" value="Carboxypeptidase regulatory domain-like"/>
    <property type="match status" value="1"/>
</dbReference>
<evidence type="ECO:0000256" key="5">
    <source>
        <dbReference type="ARBA" id="ARBA00023136"/>
    </source>
</evidence>
<feature type="domain" description="Secretin/TonB short N-terminal" evidence="8">
    <location>
        <begin position="69"/>
        <end position="120"/>
    </location>
</feature>
<dbReference type="Pfam" id="PF13715">
    <property type="entry name" value="CarbopepD_reg_2"/>
    <property type="match status" value="1"/>
</dbReference>
<protein>
    <submittedName>
        <fullName evidence="9">TonB-dependent receptor</fullName>
    </submittedName>
</protein>
<evidence type="ECO:0000256" key="1">
    <source>
        <dbReference type="ARBA" id="ARBA00004571"/>
    </source>
</evidence>
<evidence type="ECO:0000313" key="9">
    <source>
        <dbReference type="EMBL" id="MDI9861647.1"/>
    </source>
</evidence>